<organism evidence="2 3">
    <name type="scientific">Ficus carica</name>
    <name type="common">Common fig</name>
    <dbReference type="NCBI Taxonomy" id="3494"/>
    <lineage>
        <taxon>Eukaryota</taxon>
        <taxon>Viridiplantae</taxon>
        <taxon>Streptophyta</taxon>
        <taxon>Embryophyta</taxon>
        <taxon>Tracheophyta</taxon>
        <taxon>Spermatophyta</taxon>
        <taxon>Magnoliopsida</taxon>
        <taxon>eudicotyledons</taxon>
        <taxon>Gunneridae</taxon>
        <taxon>Pentapetalae</taxon>
        <taxon>rosids</taxon>
        <taxon>fabids</taxon>
        <taxon>Rosales</taxon>
        <taxon>Moraceae</taxon>
        <taxon>Ficeae</taxon>
        <taxon>Ficus</taxon>
    </lineage>
</organism>
<evidence type="ECO:0000313" key="3">
    <source>
        <dbReference type="Proteomes" id="UP001187192"/>
    </source>
</evidence>
<evidence type="ECO:0000256" key="1">
    <source>
        <dbReference type="SAM" id="MobiDB-lite"/>
    </source>
</evidence>
<comment type="caution">
    <text evidence="2">The sequence shown here is derived from an EMBL/GenBank/DDBJ whole genome shotgun (WGS) entry which is preliminary data.</text>
</comment>
<protein>
    <submittedName>
        <fullName evidence="2">Uncharacterized protein</fullName>
    </submittedName>
</protein>
<dbReference type="EMBL" id="BTGU01003949">
    <property type="protein sequence ID" value="GMN20922.1"/>
    <property type="molecule type" value="Genomic_DNA"/>
</dbReference>
<feature type="region of interest" description="Disordered" evidence="1">
    <location>
        <begin position="1"/>
        <end position="46"/>
    </location>
</feature>
<sequence>MLQQLKLEQGLRGGNGSRTLEDEGKKLAKAPTLTNSSTPVGVVRTF</sequence>
<gene>
    <name evidence="2" type="ORF">TIFTF001_045404</name>
</gene>
<proteinExistence type="predicted"/>
<dbReference type="Proteomes" id="UP001187192">
    <property type="component" value="Unassembled WGS sequence"/>
</dbReference>
<evidence type="ECO:0000313" key="2">
    <source>
        <dbReference type="EMBL" id="GMN20922.1"/>
    </source>
</evidence>
<keyword evidence="3" id="KW-1185">Reference proteome</keyword>
<accession>A0AA88CLH1</accession>
<reference evidence="2" key="1">
    <citation type="submission" date="2023-07" db="EMBL/GenBank/DDBJ databases">
        <title>draft genome sequence of fig (Ficus carica).</title>
        <authorList>
            <person name="Takahashi T."/>
            <person name="Nishimura K."/>
        </authorList>
    </citation>
    <scope>NUCLEOTIDE SEQUENCE</scope>
</reference>
<name>A0AA88CLH1_FICCA</name>
<dbReference type="AlphaFoldDB" id="A0AA88CLH1"/>